<feature type="transmembrane region" description="Helical" evidence="1">
    <location>
        <begin position="51"/>
        <end position="71"/>
    </location>
</feature>
<comment type="caution">
    <text evidence="2">The sequence shown here is derived from an EMBL/GenBank/DDBJ whole genome shotgun (WGS) entry which is preliminary data.</text>
</comment>
<protein>
    <submittedName>
        <fullName evidence="2">Uncharacterized protein</fullName>
    </submittedName>
</protein>
<keyword evidence="1" id="KW-1133">Transmembrane helix</keyword>
<evidence type="ECO:0000256" key="1">
    <source>
        <dbReference type="SAM" id="Phobius"/>
    </source>
</evidence>
<gene>
    <name evidence="2" type="ORF">TIFTF001_048632</name>
</gene>
<keyword evidence="3" id="KW-1185">Reference proteome</keyword>
<keyword evidence="1" id="KW-0812">Transmembrane</keyword>
<feature type="transmembrane region" description="Helical" evidence="1">
    <location>
        <begin position="14"/>
        <end position="31"/>
    </location>
</feature>
<organism evidence="2 3">
    <name type="scientific">Ficus carica</name>
    <name type="common">Common fig</name>
    <dbReference type="NCBI Taxonomy" id="3494"/>
    <lineage>
        <taxon>Eukaryota</taxon>
        <taxon>Viridiplantae</taxon>
        <taxon>Streptophyta</taxon>
        <taxon>Embryophyta</taxon>
        <taxon>Tracheophyta</taxon>
        <taxon>Spermatophyta</taxon>
        <taxon>Magnoliopsida</taxon>
        <taxon>eudicotyledons</taxon>
        <taxon>Gunneridae</taxon>
        <taxon>Pentapetalae</taxon>
        <taxon>rosids</taxon>
        <taxon>fabids</taxon>
        <taxon>Rosales</taxon>
        <taxon>Moraceae</taxon>
        <taxon>Ficeae</taxon>
        <taxon>Ficus</taxon>
    </lineage>
</organism>
<evidence type="ECO:0000313" key="2">
    <source>
        <dbReference type="EMBL" id="GMN19566.1"/>
    </source>
</evidence>
<accession>A0AA87Z7R3</accession>
<dbReference type="Proteomes" id="UP001187192">
    <property type="component" value="Unassembled WGS sequence"/>
</dbReference>
<sequence>MFEKIHEPTQLEEVILWASIAISFALVLLPYEIINGKPLPAVIFKGQPSAFHVFILALNFALFGSFVAICLRRNYPMIARCCLIVAIISLATGICIPLLLILPRIF</sequence>
<proteinExistence type="predicted"/>
<dbReference type="EMBL" id="BTGU01006355">
    <property type="protein sequence ID" value="GMN19566.1"/>
    <property type="molecule type" value="Genomic_DNA"/>
</dbReference>
<keyword evidence="1" id="KW-0472">Membrane</keyword>
<name>A0AA87Z7R3_FICCA</name>
<reference evidence="2" key="1">
    <citation type="submission" date="2023-07" db="EMBL/GenBank/DDBJ databases">
        <title>draft genome sequence of fig (Ficus carica).</title>
        <authorList>
            <person name="Takahashi T."/>
            <person name="Nishimura K."/>
        </authorList>
    </citation>
    <scope>NUCLEOTIDE SEQUENCE</scope>
</reference>
<evidence type="ECO:0000313" key="3">
    <source>
        <dbReference type="Proteomes" id="UP001187192"/>
    </source>
</evidence>
<feature type="transmembrane region" description="Helical" evidence="1">
    <location>
        <begin position="83"/>
        <end position="102"/>
    </location>
</feature>
<dbReference type="AlphaFoldDB" id="A0AA87Z7R3"/>